<feature type="region of interest" description="Disordered" evidence="1">
    <location>
        <begin position="15"/>
        <end position="57"/>
    </location>
</feature>
<dbReference type="EMBL" id="FWWU01000009">
    <property type="protein sequence ID" value="SMB93340.1"/>
    <property type="molecule type" value="Genomic_DNA"/>
</dbReference>
<dbReference type="RefSeq" id="WP_084049314.1">
    <property type="nucleotide sequence ID" value="NZ_FWWU01000009.1"/>
</dbReference>
<dbReference type="OrthoDB" id="73204at2"/>
<sequence length="212" mass="24222">MSKFKTEDLVAAALQTPTQKAAQRQAEEARAATAKQRAGRKKLTPRQTIQALTSGRTQAREAREYAERWYQALRGWDVREVEIPYSFHYEPSEEGLEFLTLGSNVRAPTRYLQTPIGEFTEGEVGALITTMSRSLVPEQKQLGKMLDKLRHERHNCMARLLREDGRLHQHPERAVRYAVAVLTLAVQLRDEKAEAPLHVMQQELQKLTITTC</sequence>
<organism evidence="2 3">
    <name type="scientific">Deinococcus hopiensis KR-140</name>
    <dbReference type="NCBI Taxonomy" id="695939"/>
    <lineage>
        <taxon>Bacteria</taxon>
        <taxon>Thermotogati</taxon>
        <taxon>Deinococcota</taxon>
        <taxon>Deinococci</taxon>
        <taxon>Deinococcales</taxon>
        <taxon>Deinococcaceae</taxon>
        <taxon>Deinococcus</taxon>
    </lineage>
</organism>
<dbReference type="STRING" id="695939.SAMN00790413_01943"/>
<keyword evidence="3" id="KW-1185">Reference proteome</keyword>
<accession>A0A1W1VJD3</accession>
<evidence type="ECO:0000256" key="1">
    <source>
        <dbReference type="SAM" id="MobiDB-lite"/>
    </source>
</evidence>
<dbReference type="Proteomes" id="UP000192582">
    <property type="component" value="Unassembled WGS sequence"/>
</dbReference>
<reference evidence="2 3" key="1">
    <citation type="submission" date="2017-04" db="EMBL/GenBank/DDBJ databases">
        <authorList>
            <person name="Afonso C.L."/>
            <person name="Miller P.J."/>
            <person name="Scott M.A."/>
            <person name="Spackman E."/>
            <person name="Goraichik I."/>
            <person name="Dimitrov K.M."/>
            <person name="Suarez D.L."/>
            <person name="Swayne D.E."/>
        </authorList>
    </citation>
    <scope>NUCLEOTIDE SEQUENCE [LARGE SCALE GENOMIC DNA]</scope>
    <source>
        <strain evidence="2 3">KR-140</strain>
    </source>
</reference>
<gene>
    <name evidence="2" type="ORF">SAMN00790413_01943</name>
</gene>
<name>A0A1W1VJD3_9DEIO</name>
<evidence type="ECO:0000313" key="2">
    <source>
        <dbReference type="EMBL" id="SMB93340.1"/>
    </source>
</evidence>
<feature type="compositionally biased region" description="Polar residues" evidence="1">
    <location>
        <begin position="45"/>
        <end position="57"/>
    </location>
</feature>
<proteinExistence type="predicted"/>
<evidence type="ECO:0000313" key="3">
    <source>
        <dbReference type="Proteomes" id="UP000192582"/>
    </source>
</evidence>
<dbReference type="AlphaFoldDB" id="A0A1W1VJD3"/>
<protein>
    <submittedName>
        <fullName evidence="2">Uncharacterized protein</fullName>
    </submittedName>
</protein>